<keyword evidence="11" id="KW-1185">Reference proteome</keyword>
<accession>A0A0L6V668</accession>
<keyword evidence="5" id="KW-0690">Ribosome biogenesis</keyword>
<comment type="function">
    <text evidence="1">Required for efficient biogenesis of the 60S ribosomal subunit.</text>
</comment>
<reference evidence="10 11" key="1">
    <citation type="submission" date="2015-08" db="EMBL/GenBank/DDBJ databases">
        <title>Next Generation Sequencing and Analysis of the Genome of Puccinia sorghi L Schw, the Causal Agent of Maize Common Rust.</title>
        <authorList>
            <person name="Rochi L."/>
            <person name="Burguener G."/>
            <person name="Darino M."/>
            <person name="Turjanski A."/>
            <person name="Kreff E."/>
            <person name="Dieguez M.J."/>
            <person name="Sacco F."/>
        </authorList>
    </citation>
    <scope>NUCLEOTIDE SEQUENCE [LARGE SCALE GENOMIC DNA]</scope>
    <source>
        <strain evidence="10 11">RO10H11247</strain>
    </source>
</reference>
<feature type="compositionally biased region" description="Polar residues" evidence="8">
    <location>
        <begin position="104"/>
        <end position="133"/>
    </location>
</feature>
<dbReference type="Proteomes" id="UP000037035">
    <property type="component" value="Unassembled WGS sequence"/>
</dbReference>
<evidence type="ECO:0000256" key="5">
    <source>
        <dbReference type="ARBA" id="ARBA00022517"/>
    </source>
</evidence>
<dbReference type="VEuPathDB" id="FungiDB:VP01_2455g6"/>
<comment type="similarity">
    <text evidence="3">Belongs to the RSA3 family.</text>
</comment>
<protein>
    <recommendedName>
        <fullName evidence="4">Ribosome assembly protein 3</fullName>
    </recommendedName>
</protein>
<evidence type="ECO:0000256" key="2">
    <source>
        <dbReference type="ARBA" id="ARBA00004604"/>
    </source>
</evidence>
<feature type="region of interest" description="Disordered" evidence="8">
    <location>
        <begin position="1"/>
        <end position="146"/>
    </location>
</feature>
<evidence type="ECO:0000256" key="4">
    <source>
        <dbReference type="ARBA" id="ARBA00015339"/>
    </source>
</evidence>
<dbReference type="GO" id="GO:0030687">
    <property type="term" value="C:preribosome, large subunit precursor"/>
    <property type="evidence" value="ECO:0007669"/>
    <property type="project" value="TreeGrafter"/>
</dbReference>
<feature type="compositionally biased region" description="Polar residues" evidence="8">
    <location>
        <begin position="284"/>
        <end position="294"/>
    </location>
</feature>
<dbReference type="GO" id="GO:0005730">
    <property type="term" value="C:nucleolus"/>
    <property type="evidence" value="ECO:0007669"/>
    <property type="project" value="UniProtKB-SubCell"/>
</dbReference>
<name>A0A0L6V668_9BASI</name>
<feature type="compositionally biased region" description="Low complexity" evidence="8">
    <location>
        <begin position="23"/>
        <end position="44"/>
    </location>
</feature>
<dbReference type="GO" id="GO:0000027">
    <property type="term" value="P:ribosomal large subunit assembly"/>
    <property type="evidence" value="ECO:0007669"/>
    <property type="project" value="TreeGrafter"/>
</dbReference>
<evidence type="ECO:0000313" key="11">
    <source>
        <dbReference type="Proteomes" id="UP000037035"/>
    </source>
</evidence>
<keyword evidence="7" id="KW-0687">Ribonucleoprotein</keyword>
<proteinExistence type="inferred from homology"/>
<comment type="subcellular location">
    <subcellularLocation>
        <location evidence="2">Nucleus</location>
        <location evidence="2">Nucleolus</location>
    </subcellularLocation>
</comment>
<dbReference type="PANTHER" id="PTHR28127">
    <property type="entry name" value="RIBOSOME ASSEMBLY PROTEIN 3"/>
    <property type="match status" value="1"/>
</dbReference>
<evidence type="ECO:0000256" key="1">
    <source>
        <dbReference type="ARBA" id="ARBA00003035"/>
    </source>
</evidence>
<evidence type="ECO:0000259" key="9">
    <source>
        <dbReference type="Pfam" id="PF14615"/>
    </source>
</evidence>
<feature type="compositionally biased region" description="Basic residues" evidence="8">
    <location>
        <begin position="1"/>
        <end position="13"/>
    </location>
</feature>
<dbReference type="EMBL" id="LAVV01007342">
    <property type="protein sequence ID" value="KNZ56248.1"/>
    <property type="molecule type" value="Genomic_DNA"/>
</dbReference>
<dbReference type="PANTHER" id="PTHR28127:SF1">
    <property type="entry name" value="RIBOSOME ASSEMBLY PROTEIN 3"/>
    <property type="match status" value="1"/>
</dbReference>
<sequence>MPGRPRKRVRRRRIAETFEDSSDSSSSCSSQSGSDSGPSNHSVSTVTHSARKASSSTSQSTGGSSSQSESESSDTTSSSSSSSSSSGSSVNRRTAKRGRLAKKQNLQTRSAEQQSSAEQAVGQTTRRSASPVGQSPPAPLPMSYGDPELGLAYMDGAPDFSLPAGLESRPATRAVTALQSARLKLSQDEERFRTWYMATLVDRFPTELDNLRPASNNPTTNNSTLDILVAALGAGVHIFDDRVPLPSAPSSSSNPFLALDDHHLVLQTLDLLAKQNHLDPALCPTNQPPSQDVEMSSVVDDS</sequence>
<feature type="domain" description="Ribosome-assembly protein 3 C-terminal" evidence="9">
    <location>
        <begin position="192"/>
        <end position="240"/>
    </location>
</feature>
<evidence type="ECO:0000256" key="8">
    <source>
        <dbReference type="SAM" id="MobiDB-lite"/>
    </source>
</evidence>
<dbReference type="OrthoDB" id="2504927at2759"/>
<evidence type="ECO:0000256" key="3">
    <source>
        <dbReference type="ARBA" id="ARBA00006256"/>
    </source>
</evidence>
<evidence type="ECO:0000256" key="7">
    <source>
        <dbReference type="ARBA" id="ARBA00023274"/>
    </source>
</evidence>
<feature type="compositionally biased region" description="Low complexity" evidence="8">
    <location>
        <begin position="54"/>
        <end position="89"/>
    </location>
</feature>
<keyword evidence="6" id="KW-0539">Nucleus</keyword>
<feature type="region of interest" description="Disordered" evidence="8">
    <location>
        <begin position="280"/>
        <end position="302"/>
    </location>
</feature>
<evidence type="ECO:0000313" key="10">
    <source>
        <dbReference type="EMBL" id="KNZ56248.1"/>
    </source>
</evidence>
<gene>
    <name evidence="10" type="ORF">VP01_2455g6</name>
</gene>
<evidence type="ECO:0000256" key="6">
    <source>
        <dbReference type="ARBA" id="ARBA00023242"/>
    </source>
</evidence>
<dbReference type="InterPro" id="IPR028217">
    <property type="entry name" value="Rsa3_C"/>
</dbReference>
<feature type="compositionally biased region" description="Basic residues" evidence="8">
    <location>
        <begin position="93"/>
        <end position="102"/>
    </location>
</feature>
<organism evidence="10 11">
    <name type="scientific">Puccinia sorghi</name>
    <dbReference type="NCBI Taxonomy" id="27349"/>
    <lineage>
        <taxon>Eukaryota</taxon>
        <taxon>Fungi</taxon>
        <taxon>Dikarya</taxon>
        <taxon>Basidiomycota</taxon>
        <taxon>Pucciniomycotina</taxon>
        <taxon>Pucciniomycetes</taxon>
        <taxon>Pucciniales</taxon>
        <taxon>Pucciniaceae</taxon>
        <taxon>Puccinia</taxon>
    </lineage>
</organism>
<dbReference type="Pfam" id="PF14615">
    <property type="entry name" value="Rsa3"/>
    <property type="match status" value="1"/>
</dbReference>
<comment type="caution">
    <text evidence="10">The sequence shown here is derived from an EMBL/GenBank/DDBJ whole genome shotgun (WGS) entry which is preliminary data.</text>
</comment>
<dbReference type="InterPro" id="IPR051898">
    <property type="entry name" value="Ribosome_Assembly_3"/>
</dbReference>
<dbReference type="STRING" id="27349.A0A0L6V668"/>
<dbReference type="AlphaFoldDB" id="A0A0L6V668"/>